<dbReference type="InterPro" id="IPR016143">
    <property type="entry name" value="Citrate_synth-like_sm_a-sub"/>
</dbReference>
<proteinExistence type="predicted"/>
<evidence type="ECO:0000313" key="5">
    <source>
        <dbReference type="Proteomes" id="UP000289555"/>
    </source>
</evidence>
<dbReference type="PANTHER" id="PTHR48207">
    <property type="entry name" value="SUCCINATE--HYDROXYMETHYLGLUTARATE COA-TRANSFERASE"/>
    <property type="match status" value="1"/>
</dbReference>
<dbReference type="SUPFAM" id="SSF89796">
    <property type="entry name" value="CoA-transferase family III (CaiB/BaiF)"/>
    <property type="match status" value="1"/>
</dbReference>
<protein>
    <recommendedName>
        <fullName evidence="2">citrate synthase (unknown stereospecificity)</fullName>
        <ecNumber evidence="2">2.3.3.16</ecNumber>
    </recommendedName>
</protein>
<dbReference type="InterPro" id="IPR023606">
    <property type="entry name" value="CoA-Trfase_III_dom_1_sf"/>
</dbReference>
<dbReference type="Gene3D" id="3.30.1540.10">
    <property type="entry name" value="formyl-coa transferase, domain 3"/>
    <property type="match status" value="1"/>
</dbReference>
<dbReference type="Pfam" id="PF02515">
    <property type="entry name" value="CoA_transf_3"/>
    <property type="match status" value="1"/>
</dbReference>
<dbReference type="Gene3D" id="1.10.230.10">
    <property type="entry name" value="Cytochrome P450-Terp, domain 2"/>
    <property type="match status" value="1"/>
</dbReference>
<keyword evidence="3" id="KW-0808">Transferase</keyword>
<dbReference type="InterPro" id="IPR036969">
    <property type="entry name" value="Citrate_synthase_sf"/>
</dbReference>
<evidence type="ECO:0000256" key="2">
    <source>
        <dbReference type="ARBA" id="ARBA00012972"/>
    </source>
</evidence>
<organism evidence="4 5">
    <name type="scientific">Vreelandella olivaria</name>
    <dbReference type="NCBI Taxonomy" id="390919"/>
    <lineage>
        <taxon>Bacteria</taxon>
        <taxon>Pseudomonadati</taxon>
        <taxon>Pseudomonadota</taxon>
        <taxon>Gammaproteobacteria</taxon>
        <taxon>Oceanospirillales</taxon>
        <taxon>Halomonadaceae</taxon>
        <taxon>Vreelandella</taxon>
    </lineage>
</organism>
<gene>
    <name evidence="4" type="ORF">HORIV_65710</name>
</gene>
<sequence length="557" mass="61462">MWLGHLGASQNAGVLFDDIARQVDEGKSVKQAAFDAVTAMRHERKPIPGYGHPLHKARDPRVEALFRVAREAGADLRFVEIADAVEAVIPEIIGKDLKLNVSAAIPAVLLGAGFPLNALRGIPILARTASLIAHMLEESEQPCGFALLPSHTAPGIHRRLSARLQALSQRQRLEATTMIKVLEGITVIEQGTFITGPAAGMMLADLGANVIKVELPGKGDPFRAFKGGLYSPHYQTYNRNKRSIALNTKEANDRAIFHDLISDADVYIQNFRPGTAERLGAGEEELRAVNPQLIYCAISGFGNDGPYANRPSYDTVAQAASGFLKLLINPENPRVVGPAMADALSGFYAAYGILGALYERSHTGKGRRVDVSMMEAMCHFNLDAFTHYLSEGEIMGPYSRPQVSQSYVMECADGHWVALHMSSPEKFWQGLANAIDYPELLQDARFSTREGRIDNQEAMIGVLRKVFVREPRTHWLARLEAEDVPHAPMYDASEVLEDPQAKHLQLRISTQHPQVGKWETVRSPVSFDGVKPLEVSAPPILNEHHDEIIEELKQRQR</sequence>
<dbReference type="InterPro" id="IPR016142">
    <property type="entry name" value="Citrate_synth-like_lrg_a-sub"/>
</dbReference>
<dbReference type="InterPro" id="IPR002020">
    <property type="entry name" value="Citrate_synthase"/>
</dbReference>
<dbReference type="EC" id="2.3.3.16" evidence="2"/>
<name>A0ABM7GTX9_9GAMM</name>
<evidence type="ECO:0000313" key="4">
    <source>
        <dbReference type="EMBL" id="BBI54150.1"/>
    </source>
</evidence>
<dbReference type="InterPro" id="IPR044855">
    <property type="entry name" value="CoA-Trfase_III_dom3_sf"/>
</dbReference>
<comment type="pathway">
    <text evidence="1">Carbohydrate metabolism; tricarboxylic acid cycle; isocitrate from oxaloacetate: step 1/2.</text>
</comment>
<dbReference type="Gene3D" id="3.40.50.10540">
    <property type="entry name" value="Crotonobetainyl-coa:carnitine coa-transferase, domain 1"/>
    <property type="match status" value="1"/>
</dbReference>
<keyword evidence="5" id="KW-1185">Reference proteome</keyword>
<dbReference type="InterPro" id="IPR003673">
    <property type="entry name" value="CoA-Trfase_fam_III"/>
</dbReference>
<evidence type="ECO:0000256" key="3">
    <source>
        <dbReference type="ARBA" id="ARBA00022679"/>
    </source>
</evidence>
<accession>A0ABM7GTX9</accession>
<dbReference type="Pfam" id="PF00285">
    <property type="entry name" value="Citrate_synt"/>
    <property type="match status" value="1"/>
</dbReference>
<dbReference type="EMBL" id="AP019416">
    <property type="protein sequence ID" value="BBI54150.1"/>
    <property type="molecule type" value="Genomic_DNA"/>
</dbReference>
<dbReference type="Proteomes" id="UP000289555">
    <property type="component" value="Chromosome"/>
</dbReference>
<dbReference type="InterPro" id="IPR050483">
    <property type="entry name" value="CoA-transferase_III_domain"/>
</dbReference>
<reference evidence="5" key="1">
    <citation type="journal article" date="2019" name="Microbiol. Resour. Announc.">
        <title>Complete Genome Sequence of Halomonas olivaria, a Moderately Halophilic Bacterium Isolated from Olive Processing Effluents, Obtained by Nanopore Sequencing.</title>
        <authorList>
            <person name="Nagata S."/>
            <person name="Ii K.M."/>
            <person name="Tsukimi T."/>
            <person name="Miura M.C."/>
            <person name="Galipon J."/>
            <person name="Arakawa K."/>
        </authorList>
    </citation>
    <scope>NUCLEOTIDE SEQUENCE [LARGE SCALE GENOMIC DNA]</scope>
    <source>
        <strain evidence="5">TYRC17</strain>
    </source>
</reference>
<dbReference type="PANTHER" id="PTHR48207:SF3">
    <property type="entry name" value="SUCCINATE--HYDROXYMETHYLGLUTARATE COA-TRANSFERASE"/>
    <property type="match status" value="1"/>
</dbReference>
<evidence type="ECO:0000256" key="1">
    <source>
        <dbReference type="ARBA" id="ARBA00004751"/>
    </source>
</evidence>
<dbReference type="Gene3D" id="1.10.580.10">
    <property type="entry name" value="Citrate Synthase, domain 1"/>
    <property type="match status" value="1"/>
</dbReference>
<dbReference type="SUPFAM" id="SSF48256">
    <property type="entry name" value="Citrate synthase"/>
    <property type="match status" value="1"/>
</dbReference>